<accession>D3LVF8</accession>
<dbReference type="OrthoDB" id="7278537at2"/>
<dbReference type="eggNOG" id="ENOG5032V6V">
    <property type="taxonomic scope" value="Bacteria"/>
</dbReference>
<dbReference type="EMBL" id="ADGP01000020">
    <property type="protein sequence ID" value="EFD93885.1"/>
    <property type="molecule type" value="Genomic_DNA"/>
</dbReference>
<dbReference type="AlphaFoldDB" id="D3LVF8"/>
<gene>
    <name evidence="1" type="ORF">HMPREF0889_0282</name>
</gene>
<organism evidence="1 2">
    <name type="scientific">Megasphaera lornae</name>
    <dbReference type="NCBI Taxonomy" id="1000568"/>
    <lineage>
        <taxon>Bacteria</taxon>
        <taxon>Bacillati</taxon>
        <taxon>Bacillota</taxon>
        <taxon>Negativicutes</taxon>
        <taxon>Veillonellales</taxon>
        <taxon>Veillonellaceae</taxon>
        <taxon>Megasphaera</taxon>
    </lineage>
</organism>
<evidence type="ECO:0000313" key="1">
    <source>
        <dbReference type="EMBL" id="EFD93885.1"/>
    </source>
</evidence>
<protein>
    <submittedName>
        <fullName evidence="1">Uncharacterized protein</fullName>
    </submittedName>
</protein>
<dbReference type="STRING" id="699218.HMPREF0889_0282"/>
<dbReference type="Proteomes" id="UP000003242">
    <property type="component" value="Unassembled WGS sequence"/>
</dbReference>
<sequence>MAEYKDRAYDETPPGFMTRTRDGHLTETHLCNMALSYLGKGSIQELTNMNENAVTCSLFYDITRQEVLRTFNWGFAHRIEPLSVLVTERVDENGNKTDIKDKLPSNFSNFYMYPYKCIKLNAVTIHGDDSQRMEFETLSVGGIKAIATNIGNAYADYVCDETNPNEYDSLFITAFTHLLASKIAVRLTGMPQLEQAQMQIYMQTVQQAHLYDSRETRTNTIWKGSYLNARRG</sequence>
<name>D3LVF8_9FIRM</name>
<evidence type="ECO:0000313" key="2">
    <source>
        <dbReference type="Proteomes" id="UP000003242"/>
    </source>
</evidence>
<proteinExistence type="predicted"/>
<comment type="caution">
    <text evidence="1">The sequence shown here is derived from an EMBL/GenBank/DDBJ whole genome shotgun (WGS) entry which is preliminary data.</text>
</comment>
<reference evidence="2" key="1">
    <citation type="submission" date="2009-12" db="EMBL/GenBank/DDBJ databases">
        <title>Sequence of Clostridiales genomosp. BVAB3 str. UPII9-5.</title>
        <authorList>
            <person name="Madupu R."/>
            <person name="Durkin A.S."/>
            <person name="Torralba M."/>
            <person name="Methe B."/>
            <person name="Sutton G.G."/>
            <person name="Strausberg R.L."/>
            <person name="Nelson K.E."/>
        </authorList>
    </citation>
    <scope>NUCLEOTIDE SEQUENCE [LARGE SCALE GENOMIC DNA]</scope>
    <source>
        <strain evidence="2">28L</strain>
    </source>
</reference>